<dbReference type="CDD" id="cd17906">
    <property type="entry name" value="CheX"/>
    <property type="match status" value="1"/>
</dbReference>
<dbReference type="RefSeq" id="WP_270453618.1">
    <property type="nucleotide sequence ID" value="NZ_JADPIE010000003.1"/>
</dbReference>
<dbReference type="EMBL" id="JADPIE010000003">
    <property type="protein sequence ID" value="MBF8436707.1"/>
    <property type="molecule type" value="Genomic_DNA"/>
</dbReference>
<name>A0A931FA89_9FIRM</name>
<gene>
    <name evidence="3" type="ORF">I0Q91_06445</name>
</gene>
<dbReference type="SUPFAM" id="SSF103039">
    <property type="entry name" value="CheC-like"/>
    <property type="match status" value="1"/>
</dbReference>
<evidence type="ECO:0000256" key="1">
    <source>
        <dbReference type="ARBA" id="ARBA00022500"/>
    </source>
</evidence>
<keyword evidence="4" id="KW-1185">Reference proteome</keyword>
<dbReference type="InterPro" id="IPR028051">
    <property type="entry name" value="CheX-like_dom"/>
</dbReference>
<dbReference type="GO" id="GO:0006935">
    <property type="term" value="P:chemotaxis"/>
    <property type="evidence" value="ECO:0007669"/>
    <property type="project" value="UniProtKB-KW"/>
</dbReference>
<dbReference type="InterPro" id="IPR028976">
    <property type="entry name" value="CheC-like_sf"/>
</dbReference>
<proteinExistence type="predicted"/>
<dbReference type="PANTHER" id="PTHR39452:SF1">
    <property type="entry name" value="CHEY-P PHOSPHATASE CHEX"/>
    <property type="match status" value="1"/>
</dbReference>
<keyword evidence="1" id="KW-0145">Chemotaxis</keyword>
<dbReference type="Proteomes" id="UP000621436">
    <property type="component" value="Unassembled WGS sequence"/>
</dbReference>
<sequence>MKAEFVNPIYQATSDVLNTMLGLEVTRGDLRLVEDDAIVGSDANVIIGLTGSLNGSIHYSFSEEMTLEMVRIMSGMEMDEIDKFVSSAVGEIANIISGNATTYLAENDFDCDIVSPQIMIGKNKSFSMANDQALVIPLETEIGDFEINLSVKESE</sequence>
<evidence type="ECO:0000313" key="3">
    <source>
        <dbReference type="EMBL" id="MBF8436707.1"/>
    </source>
</evidence>
<evidence type="ECO:0000259" key="2">
    <source>
        <dbReference type="Pfam" id="PF13690"/>
    </source>
</evidence>
<dbReference type="InterPro" id="IPR038756">
    <property type="entry name" value="CheX-like"/>
</dbReference>
<comment type="caution">
    <text evidence="3">The sequence shown here is derived from an EMBL/GenBank/DDBJ whole genome shotgun (WGS) entry which is preliminary data.</text>
</comment>
<dbReference type="Pfam" id="PF13690">
    <property type="entry name" value="CheX"/>
    <property type="match status" value="1"/>
</dbReference>
<reference evidence="3" key="1">
    <citation type="submission" date="2020-11" db="EMBL/GenBank/DDBJ databases">
        <title>Halonatronomonas betainensis gen. nov., sp. nov. a novel haloalkaliphilic representative of the family Halanaerobiacae capable of betaine degradation.</title>
        <authorList>
            <person name="Boltyanskaya Y."/>
            <person name="Kevbrin V."/>
            <person name="Detkova E."/>
            <person name="Grouzdev D.S."/>
            <person name="Koziaeva V."/>
            <person name="Zhilina T."/>
        </authorList>
    </citation>
    <scope>NUCLEOTIDE SEQUENCE</scope>
    <source>
        <strain evidence="3">Z-7014</strain>
    </source>
</reference>
<protein>
    <submittedName>
        <fullName evidence="3">Chemotaxis protein CheX</fullName>
    </submittedName>
</protein>
<dbReference type="Gene3D" id="3.40.1550.10">
    <property type="entry name" value="CheC-like"/>
    <property type="match status" value="1"/>
</dbReference>
<feature type="domain" description="Chemotaxis phosphatase CheX-like" evidence="2">
    <location>
        <begin position="45"/>
        <end position="138"/>
    </location>
</feature>
<dbReference type="AlphaFoldDB" id="A0A931FA89"/>
<accession>A0A931FA89</accession>
<dbReference type="PANTHER" id="PTHR39452">
    <property type="entry name" value="CHEY-P PHOSPHATASE CHEX"/>
    <property type="match status" value="1"/>
</dbReference>
<evidence type="ECO:0000313" key="4">
    <source>
        <dbReference type="Proteomes" id="UP000621436"/>
    </source>
</evidence>
<organism evidence="3 4">
    <name type="scientific">Halonatronomonas betaini</name>
    <dbReference type="NCBI Taxonomy" id="2778430"/>
    <lineage>
        <taxon>Bacteria</taxon>
        <taxon>Bacillati</taxon>
        <taxon>Bacillota</taxon>
        <taxon>Clostridia</taxon>
        <taxon>Halanaerobiales</taxon>
        <taxon>Halarsenatibacteraceae</taxon>
        <taxon>Halonatronomonas</taxon>
    </lineage>
</organism>